<dbReference type="InterPro" id="IPR050890">
    <property type="entry name" value="PTS_EIIA_component"/>
</dbReference>
<evidence type="ECO:0000256" key="7">
    <source>
        <dbReference type="ARBA" id="ARBA00022777"/>
    </source>
</evidence>
<feature type="domain" description="PTS EIIA type-1" evidence="8">
    <location>
        <begin position="33"/>
        <end position="135"/>
    </location>
</feature>
<evidence type="ECO:0000256" key="2">
    <source>
        <dbReference type="ARBA" id="ARBA00004651"/>
    </source>
</evidence>
<dbReference type="SUPFAM" id="SSF51261">
    <property type="entry name" value="Duplicated hybrid motif"/>
    <property type="match status" value="1"/>
</dbReference>
<dbReference type="PANTHER" id="PTHR45008:SF1">
    <property type="entry name" value="PTS SYSTEM GLUCOSE-SPECIFIC EIIA COMPONENT"/>
    <property type="match status" value="1"/>
</dbReference>
<dbReference type="InterPro" id="IPR001127">
    <property type="entry name" value="PTS_EIIA_1_perm"/>
</dbReference>
<name>A0A7X6S352_9LACO</name>
<evidence type="ECO:0000256" key="1">
    <source>
        <dbReference type="ARBA" id="ARBA00004496"/>
    </source>
</evidence>
<protein>
    <submittedName>
        <fullName evidence="9">PTS glucose transporter subunit IIA</fullName>
    </submittedName>
</protein>
<keyword evidence="10" id="KW-1185">Reference proteome</keyword>
<dbReference type="GO" id="GO:0009401">
    <property type="term" value="P:phosphoenolpyruvate-dependent sugar phosphotransferase system"/>
    <property type="evidence" value="ECO:0007669"/>
    <property type="project" value="UniProtKB-KW"/>
</dbReference>
<dbReference type="NCBIfam" id="TIGR00830">
    <property type="entry name" value="PTBA"/>
    <property type="match status" value="1"/>
</dbReference>
<evidence type="ECO:0000256" key="3">
    <source>
        <dbReference type="ARBA" id="ARBA00022448"/>
    </source>
</evidence>
<dbReference type="InterPro" id="IPR011055">
    <property type="entry name" value="Dup_hybrid_motif"/>
</dbReference>
<evidence type="ECO:0000256" key="4">
    <source>
        <dbReference type="ARBA" id="ARBA00022597"/>
    </source>
</evidence>
<evidence type="ECO:0000256" key="5">
    <source>
        <dbReference type="ARBA" id="ARBA00022679"/>
    </source>
</evidence>
<dbReference type="FunFam" id="2.70.70.10:FF:000001">
    <property type="entry name" value="PTS system glucose-specific IIA component"/>
    <property type="match status" value="1"/>
</dbReference>
<dbReference type="PANTHER" id="PTHR45008">
    <property type="entry name" value="PTS SYSTEM GLUCOSE-SPECIFIC EIIA COMPONENT"/>
    <property type="match status" value="1"/>
</dbReference>
<evidence type="ECO:0000256" key="6">
    <source>
        <dbReference type="ARBA" id="ARBA00022683"/>
    </source>
</evidence>
<sequence>MFGIGKKKAPLIEDTKLYAPLDGETIELSSVSDPVFAKKMMGEGFAITPTGSQVVAPVAAEVTMIEGHAIGLKRADGLEVLVHLGLDTVTLNGVPFTSLVKAGDIVTGGTPLVTVDWAAVQAAGLETTTMIIFTNTNDKLADFDIKYQTVTAGEEIGHANVK</sequence>
<dbReference type="GO" id="GO:0016301">
    <property type="term" value="F:kinase activity"/>
    <property type="evidence" value="ECO:0007669"/>
    <property type="project" value="UniProtKB-KW"/>
</dbReference>
<dbReference type="RefSeq" id="WP_168722562.1">
    <property type="nucleotide sequence ID" value="NZ_JAAXPN010000009.1"/>
</dbReference>
<accession>A0A7X6S352</accession>
<keyword evidence="6" id="KW-0598">Phosphotransferase system</keyword>
<dbReference type="EMBL" id="JAAXPN010000009">
    <property type="protein sequence ID" value="NKZ24769.1"/>
    <property type="molecule type" value="Genomic_DNA"/>
</dbReference>
<comment type="subcellular location">
    <subcellularLocation>
        <location evidence="2">Cell membrane</location>
        <topology evidence="2">Multi-pass membrane protein</topology>
    </subcellularLocation>
    <subcellularLocation>
        <location evidence="1">Cytoplasm</location>
    </subcellularLocation>
</comment>
<keyword evidence="3" id="KW-0813">Transport</keyword>
<dbReference type="GO" id="GO:0005886">
    <property type="term" value="C:plasma membrane"/>
    <property type="evidence" value="ECO:0007669"/>
    <property type="project" value="UniProtKB-SubCell"/>
</dbReference>
<dbReference type="Proteomes" id="UP000549765">
    <property type="component" value="Unassembled WGS sequence"/>
</dbReference>
<keyword evidence="7" id="KW-0418">Kinase</keyword>
<dbReference type="PROSITE" id="PS51093">
    <property type="entry name" value="PTS_EIIA_TYPE_1"/>
    <property type="match status" value="1"/>
</dbReference>
<evidence type="ECO:0000259" key="8">
    <source>
        <dbReference type="PROSITE" id="PS51093"/>
    </source>
</evidence>
<organism evidence="9 10">
    <name type="scientific">Periweissella fabalis</name>
    <dbReference type="NCBI Taxonomy" id="1070421"/>
    <lineage>
        <taxon>Bacteria</taxon>
        <taxon>Bacillati</taxon>
        <taxon>Bacillota</taxon>
        <taxon>Bacilli</taxon>
        <taxon>Lactobacillales</taxon>
        <taxon>Lactobacillaceae</taxon>
        <taxon>Periweissella</taxon>
    </lineage>
</organism>
<proteinExistence type="predicted"/>
<dbReference type="AlphaFoldDB" id="A0A7X6S352"/>
<dbReference type="Pfam" id="PF00358">
    <property type="entry name" value="PTS_EIIA_1"/>
    <property type="match status" value="1"/>
</dbReference>
<comment type="caution">
    <text evidence="9">The sequence shown here is derived from an EMBL/GenBank/DDBJ whole genome shotgun (WGS) entry which is preliminary data.</text>
</comment>
<evidence type="ECO:0000313" key="9">
    <source>
        <dbReference type="EMBL" id="NKZ24769.1"/>
    </source>
</evidence>
<keyword evidence="4 9" id="KW-0762">Sugar transport</keyword>
<dbReference type="GO" id="GO:0005737">
    <property type="term" value="C:cytoplasm"/>
    <property type="evidence" value="ECO:0007669"/>
    <property type="project" value="UniProtKB-SubCell"/>
</dbReference>
<gene>
    <name evidence="9" type="ORF">HF964_08175</name>
</gene>
<keyword evidence="5" id="KW-0808">Transferase</keyword>
<reference evidence="9 10" key="1">
    <citation type="submission" date="2020-04" db="EMBL/GenBank/DDBJ databases">
        <title>MicrobeNet Type strains.</title>
        <authorList>
            <person name="Nicholson A.C."/>
        </authorList>
    </citation>
    <scope>NUCLEOTIDE SEQUENCE [LARGE SCALE GENOMIC DNA]</scope>
    <source>
        <strain evidence="9 10">CCUG 61472</strain>
    </source>
</reference>
<evidence type="ECO:0000313" key="10">
    <source>
        <dbReference type="Proteomes" id="UP000549765"/>
    </source>
</evidence>
<dbReference type="Gene3D" id="2.70.70.10">
    <property type="entry name" value="Glucose Permease (Domain IIA)"/>
    <property type="match status" value="1"/>
</dbReference>
<dbReference type="PROSITE" id="PS00371">
    <property type="entry name" value="PTS_EIIA_TYPE_1_HIS"/>
    <property type="match status" value="1"/>
</dbReference>